<reference evidence="1" key="1">
    <citation type="journal article" date="2021" name="Environ. Microbiol.">
        <title>Gene family expansions and transcriptome signatures uncover fungal adaptations to wood decay.</title>
        <authorList>
            <person name="Hage H."/>
            <person name="Miyauchi S."/>
            <person name="Viragh M."/>
            <person name="Drula E."/>
            <person name="Min B."/>
            <person name="Chaduli D."/>
            <person name="Navarro D."/>
            <person name="Favel A."/>
            <person name="Norest M."/>
            <person name="Lesage-Meessen L."/>
            <person name="Balint B."/>
            <person name="Merenyi Z."/>
            <person name="de Eugenio L."/>
            <person name="Morin E."/>
            <person name="Martinez A.T."/>
            <person name="Baldrian P."/>
            <person name="Stursova M."/>
            <person name="Martinez M.J."/>
            <person name="Novotny C."/>
            <person name="Magnuson J.K."/>
            <person name="Spatafora J.W."/>
            <person name="Maurice S."/>
            <person name="Pangilinan J."/>
            <person name="Andreopoulos W."/>
            <person name="LaButti K."/>
            <person name="Hundley H."/>
            <person name="Na H."/>
            <person name="Kuo A."/>
            <person name="Barry K."/>
            <person name="Lipzen A."/>
            <person name="Henrissat B."/>
            <person name="Riley R."/>
            <person name="Ahrendt S."/>
            <person name="Nagy L.G."/>
            <person name="Grigoriev I.V."/>
            <person name="Martin F."/>
            <person name="Rosso M.N."/>
        </authorList>
    </citation>
    <scope>NUCLEOTIDE SEQUENCE</scope>
    <source>
        <strain evidence="1">CBS 384.51</strain>
    </source>
</reference>
<evidence type="ECO:0000313" key="1">
    <source>
        <dbReference type="EMBL" id="KAI0088237.1"/>
    </source>
</evidence>
<sequence length="614" mass="66807">MNVLVYNGPEVLQTSASRTITSLRSILYPNYTVQAIAHQSFVSSPWSSTCALLVFPACRLTLSPSISSSIKSFVENGGAFLGLRAGMRIGGLLGGAGLDYSLRLQDPASGSILYCTFPPSEESTFTLAPIKISGEDVASPVCQTKVVDFDGTEQARNVKVVARYSADNTVAGALAAVGSGRIVLWGLHLETIVNSEVSGLPINEAHEAETRRQRIFRSTLSALRLKLPKSDPNSPTHPLPQFLLASREPIVSQIFDALSLKLPGQFKDDRDVFSFHPASDAEDLLLQSRTASQADDVRHVIAYTDGSLPSMDLTPFFSPQVYFSELSSARSKIGQSTITTNWGFGDAMFYGEAITSTQTLLDKNPHFLSLLPSPTLSIATHQLAGRGRGGNSWVSPTGCLQFSLRLRLSLSNFTASRLVFIQYLFALAVVEACRDDSVLGEWGDRVRIKWPNDVYIIGDGESRTTKVAGILVYTTFSGNDVDVVIGCGLNVLNPPPIASLASLLPPSSGQTLSIERTLAVLMVKFEVMWGSFVGERGSFEPFMDLYLNRWLHSDQLVTLTTTTPHQRVRIVGITADHGLLRTTPERGGYNEFIDLQPDGNSFDLMANLIMTKAR</sequence>
<proteinExistence type="predicted"/>
<keyword evidence="2" id="KW-1185">Reference proteome</keyword>
<gene>
    <name evidence="1" type="ORF">BDY19DRAFT_994153</name>
</gene>
<comment type="caution">
    <text evidence="1">The sequence shown here is derived from an EMBL/GenBank/DDBJ whole genome shotgun (WGS) entry which is preliminary data.</text>
</comment>
<dbReference type="Proteomes" id="UP001055072">
    <property type="component" value="Unassembled WGS sequence"/>
</dbReference>
<protein>
    <submittedName>
        <fullName evidence="1">Uncharacterized protein</fullName>
    </submittedName>
</protein>
<accession>A0ACB8U1L2</accession>
<dbReference type="EMBL" id="MU274914">
    <property type="protein sequence ID" value="KAI0088237.1"/>
    <property type="molecule type" value="Genomic_DNA"/>
</dbReference>
<organism evidence="1 2">
    <name type="scientific">Irpex rosettiformis</name>
    <dbReference type="NCBI Taxonomy" id="378272"/>
    <lineage>
        <taxon>Eukaryota</taxon>
        <taxon>Fungi</taxon>
        <taxon>Dikarya</taxon>
        <taxon>Basidiomycota</taxon>
        <taxon>Agaricomycotina</taxon>
        <taxon>Agaricomycetes</taxon>
        <taxon>Polyporales</taxon>
        <taxon>Irpicaceae</taxon>
        <taxon>Irpex</taxon>
    </lineage>
</organism>
<evidence type="ECO:0000313" key="2">
    <source>
        <dbReference type="Proteomes" id="UP001055072"/>
    </source>
</evidence>
<name>A0ACB8U1L2_9APHY</name>